<dbReference type="Proteomes" id="UP000694846">
    <property type="component" value="Unplaced"/>
</dbReference>
<dbReference type="GeneID" id="112679622"/>
<reference evidence="3" key="1">
    <citation type="submission" date="2025-08" db="UniProtKB">
        <authorList>
            <consortium name="RefSeq"/>
        </authorList>
    </citation>
    <scope>IDENTIFICATION</scope>
    <source>
        <tissue evidence="3">Whole body</tissue>
    </source>
</reference>
<keyword evidence="2" id="KW-1185">Reference proteome</keyword>
<evidence type="ECO:0000313" key="3">
    <source>
        <dbReference type="RefSeq" id="XP_025405290.1"/>
    </source>
</evidence>
<sequence>MASRQSVSSILKPPKVRPPLKEIEPVDPDSDENTASLPKRKVSFSGMNKIKMYNTGATSLTVNQAPMFDEHLSILSDSSNTDKSKLSGKLEKSDGQMILESTNCTNVENNARVIIEYESPSDNMEMTEALSGKILSDTIYTIDNNGSEHFDYNSDYSEYNMEFTEAIKVGQILHADNESDLSSTCMSKTVIDEELSDELMTLSTSKPTSLHNKLEKNTSNISLSNMDFTCANNKSNIMDHSCSNTQSSNMELTCITSKSLKSYWSNNDSKLLSMELTELSDKQTFENNCDLDYDYEYNQNYDTDMEVSHEIETKDAKNSRLLHAKSPKINYSNNQNISSLSKNVKNDEDVLEKLSSSVMSMDVDPSLNENEYDIIYLNVDNSKSIVNEQNNSIVEVENKLDKSNVNDLNYLNNKSKIFMVPTDSSFVQNTSPEKELLEHVPVEILKETFHAHTSVLDQNKYIENKVLMFEEIKEKKYSRRTMKIMPAMTQESMLKSYSRKSIVPTSNLNQTHTCESEDLSNISTTVKENDQDNYSTRLIESISVSDLSHSSKNVADGSAIDKNNEQIVSRKSIIPTSNLNLTQSCENEDLLNISTMVKENNQDNYSTKLIESISDFDLTHSSEDENVADASAVIEETKKKDYSRKTVGPMSLLAQNKFSDDSMCNNSLKSNECYEFNHEKSAASVAQVNINNISSISNNSNIQQFDESNYEGIPISKIEQKSILLNVNEDEFKSPFRKKSKKSVVLTHLTELPIEQLSVKNDNESKLKIDNNSEIIDSINKMDISIELESKDCIKTNVFSEKINLTLPSCSPLNNISHIEKVSNSVNKNQSFVNPPEENIIELEQNVNRLPSDTIFLNNGLNEEKINNKSLKITDNKINNVKHSIDVITSNTCIESIANMSISDDMHYNNEQSFIGNRKRSYSNRDDNIPLSCSTFISKSITHNSIKEDFSKENEVEKNSPIKKDVIKKNIISEESLLDNYIEVDEIEEDFDKEILSNEVMEFLVRWNNQFVENKLTLHKCTNREWIFNVLDNNIVLMITYLPILNDNSFLKVEDISFTIKTTDKTIIPNEVSKFGINWILSKYNPKFYKQICFTSRDVELLLKSLLDDVYFISKAMKNMLYVGDMHCVTFKDSKAQFILHNMNCLLMVRIEILLSNIHKLSVKDIFVDCFFGFFDMKILDEIMKNITRDCNILQSLIEQLKKYYSDEGNHIGVKAITEM</sequence>
<accession>A0A8B8F3V6</accession>
<evidence type="ECO:0000313" key="2">
    <source>
        <dbReference type="Proteomes" id="UP000694846"/>
    </source>
</evidence>
<dbReference type="OrthoDB" id="8197607at2759"/>
<proteinExistence type="predicted"/>
<feature type="region of interest" description="Disordered" evidence="1">
    <location>
        <begin position="1"/>
        <end position="38"/>
    </location>
</feature>
<protein>
    <submittedName>
        <fullName evidence="3">Uncharacterized protein MAL13P1.304-like</fullName>
    </submittedName>
</protein>
<gene>
    <name evidence="3" type="primary">LOC112679622</name>
</gene>
<evidence type="ECO:0000256" key="1">
    <source>
        <dbReference type="SAM" id="MobiDB-lite"/>
    </source>
</evidence>
<dbReference type="RefSeq" id="XP_025405290.1">
    <property type="nucleotide sequence ID" value="XM_025549505.1"/>
</dbReference>
<name>A0A8B8F3V6_9HEMI</name>
<organism evidence="2 3">
    <name type="scientific">Sipha flava</name>
    <name type="common">yellow sugarcane aphid</name>
    <dbReference type="NCBI Taxonomy" id="143950"/>
    <lineage>
        <taxon>Eukaryota</taxon>
        <taxon>Metazoa</taxon>
        <taxon>Ecdysozoa</taxon>
        <taxon>Arthropoda</taxon>
        <taxon>Hexapoda</taxon>
        <taxon>Insecta</taxon>
        <taxon>Pterygota</taxon>
        <taxon>Neoptera</taxon>
        <taxon>Paraneoptera</taxon>
        <taxon>Hemiptera</taxon>
        <taxon>Sternorrhyncha</taxon>
        <taxon>Aphidomorpha</taxon>
        <taxon>Aphidoidea</taxon>
        <taxon>Aphididae</taxon>
        <taxon>Sipha</taxon>
    </lineage>
</organism>
<dbReference type="AlphaFoldDB" id="A0A8B8F3V6"/>